<feature type="region of interest" description="Disordered" evidence="1">
    <location>
        <begin position="132"/>
        <end position="155"/>
    </location>
</feature>
<dbReference type="InterPro" id="IPR008972">
    <property type="entry name" value="Cupredoxin"/>
</dbReference>
<dbReference type="AlphaFoldDB" id="A0A1F5EH10"/>
<dbReference type="Gene3D" id="2.60.40.420">
    <property type="entry name" value="Cupredoxins - blue copper proteins"/>
    <property type="match status" value="2"/>
</dbReference>
<organism evidence="3 4">
    <name type="scientific">Candidatus Berkelbacteria bacterium RIFCSPHIGHO2_12_FULL_36_9</name>
    <dbReference type="NCBI Taxonomy" id="1797469"/>
    <lineage>
        <taxon>Bacteria</taxon>
        <taxon>Candidatus Berkelbacteria</taxon>
    </lineage>
</organism>
<protein>
    <recommendedName>
        <fullName evidence="2">EfeO-type cupredoxin-like domain-containing protein</fullName>
    </recommendedName>
</protein>
<evidence type="ECO:0000313" key="4">
    <source>
        <dbReference type="Proteomes" id="UP000176451"/>
    </source>
</evidence>
<dbReference type="STRING" id="1797469.A3F08_02165"/>
<evidence type="ECO:0000313" key="3">
    <source>
        <dbReference type="EMBL" id="OGD66722.1"/>
    </source>
</evidence>
<gene>
    <name evidence="3" type="ORF">A3F08_02165</name>
</gene>
<reference evidence="3 4" key="1">
    <citation type="journal article" date="2016" name="Nat. Commun.">
        <title>Thousands of microbial genomes shed light on interconnected biogeochemical processes in an aquifer system.</title>
        <authorList>
            <person name="Anantharaman K."/>
            <person name="Brown C.T."/>
            <person name="Hug L.A."/>
            <person name="Sharon I."/>
            <person name="Castelle C.J."/>
            <person name="Probst A.J."/>
            <person name="Thomas B.C."/>
            <person name="Singh A."/>
            <person name="Wilkins M.J."/>
            <person name="Karaoz U."/>
            <person name="Brodie E.L."/>
            <person name="Williams K.H."/>
            <person name="Hubbard S.S."/>
            <person name="Banfield J.F."/>
        </authorList>
    </citation>
    <scope>NUCLEOTIDE SEQUENCE [LARGE SCALE GENOMIC DNA]</scope>
</reference>
<feature type="compositionally biased region" description="Low complexity" evidence="1">
    <location>
        <begin position="132"/>
        <end position="145"/>
    </location>
</feature>
<evidence type="ECO:0000259" key="2">
    <source>
        <dbReference type="Pfam" id="PF13473"/>
    </source>
</evidence>
<dbReference type="EMBL" id="MEZV01000027">
    <property type="protein sequence ID" value="OGD66722.1"/>
    <property type="molecule type" value="Genomic_DNA"/>
</dbReference>
<dbReference type="InterPro" id="IPR028096">
    <property type="entry name" value="EfeO_Cupredoxin"/>
</dbReference>
<comment type="caution">
    <text evidence="3">The sequence shown here is derived from an EMBL/GenBank/DDBJ whole genome shotgun (WGS) entry which is preliminary data.</text>
</comment>
<sequence>MVISLAIFNISNGLNLTGLGSKISFSDNSAKTVLATDPNVILQDGKQVVRMEQLSGGYKPNKFTIKKGLSTKWIINSQDPNSCAASIYSKDLNIRRLLKGGENIIEFTADRAGKIPFMCSMGMYRGEFNVIDDGSGSSQSTTDSQNPSDNSVAKNKPILENAQVLNANYSARNDIWPREFAVKANQPVRLEIYAEDDGRGCMGSVAIPGLADNFEIFKKGEKTIFDFSATEPGDYYITCAMGSPRAIIKVN</sequence>
<proteinExistence type="predicted"/>
<evidence type="ECO:0000256" key="1">
    <source>
        <dbReference type="SAM" id="MobiDB-lite"/>
    </source>
</evidence>
<feature type="domain" description="EfeO-type cupredoxin-like" evidence="2">
    <location>
        <begin position="43"/>
        <end position="128"/>
    </location>
</feature>
<dbReference type="Pfam" id="PF13473">
    <property type="entry name" value="Cupredoxin_1"/>
    <property type="match status" value="1"/>
</dbReference>
<name>A0A1F5EH10_9BACT</name>
<accession>A0A1F5EH10</accession>
<dbReference type="Proteomes" id="UP000176451">
    <property type="component" value="Unassembled WGS sequence"/>
</dbReference>
<dbReference type="SUPFAM" id="SSF49503">
    <property type="entry name" value="Cupredoxins"/>
    <property type="match status" value="2"/>
</dbReference>